<feature type="signal peptide" evidence="1">
    <location>
        <begin position="1"/>
        <end position="21"/>
    </location>
</feature>
<keyword evidence="3" id="KW-1185">Reference proteome</keyword>
<feature type="chain" id="PRO_5046320767" description="DUF732 domain-containing protein" evidence="1">
    <location>
        <begin position="22"/>
        <end position="134"/>
    </location>
</feature>
<dbReference type="PROSITE" id="PS51257">
    <property type="entry name" value="PROKAR_LIPOPROTEIN"/>
    <property type="match status" value="1"/>
</dbReference>
<dbReference type="Proteomes" id="UP001596011">
    <property type="component" value="Unassembled WGS sequence"/>
</dbReference>
<evidence type="ECO:0000256" key="1">
    <source>
        <dbReference type="SAM" id="SignalP"/>
    </source>
</evidence>
<dbReference type="EMBL" id="JBHSFI010000007">
    <property type="protein sequence ID" value="MFC4630954.1"/>
    <property type="molecule type" value="Genomic_DNA"/>
</dbReference>
<accession>A0ABV9HLZ3</accession>
<organism evidence="2 3">
    <name type="scientific">Promicromonospora alba</name>
    <dbReference type="NCBI Taxonomy" id="1616110"/>
    <lineage>
        <taxon>Bacteria</taxon>
        <taxon>Bacillati</taxon>
        <taxon>Actinomycetota</taxon>
        <taxon>Actinomycetes</taxon>
        <taxon>Micrococcales</taxon>
        <taxon>Promicromonosporaceae</taxon>
        <taxon>Promicromonospora</taxon>
    </lineage>
</organism>
<proteinExistence type="predicted"/>
<evidence type="ECO:0008006" key="4">
    <source>
        <dbReference type="Google" id="ProtNLM"/>
    </source>
</evidence>
<protein>
    <recommendedName>
        <fullName evidence="4">DUF732 domain-containing protein</fullName>
    </recommendedName>
</protein>
<name>A0ABV9HLZ3_9MICO</name>
<comment type="caution">
    <text evidence="2">The sequence shown here is derived from an EMBL/GenBank/DDBJ whole genome shotgun (WGS) entry which is preliminary data.</text>
</comment>
<sequence>MRTARASFAVAIVLVLTACGAEEAPPPLPSAPSVSGQSVPPSPLPTPTDYMAILCGSFLGYWAGWSAGEEISADMERSLVDLARRGSTYREDAEALLDSIAVLGATDDPEYRETFEILVELQYSVLVSGCFTEI</sequence>
<reference evidence="3" key="1">
    <citation type="journal article" date="2019" name="Int. J. Syst. Evol. Microbiol.">
        <title>The Global Catalogue of Microorganisms (GCM) 10K type strain sequencing project: providing services to taxonomists for standard genome sequencing and annotation.</title>
        <authorList>
            <consortium name="The Broad Institute Genomics Platform"/>
            <consortium name="The Broad Institute Genome Sequencing Center for Infectious Disease"/>
            <person name="Wu L."/>
            <person name="Ma J."/>
        </authorList>
    </citation>
    <scope>NUCLEOTIDE SEQUENCE [LARGE SCALE GENOMIC DNA]</scope>
    <source>
        <strain evidence="3">CCUG 42722</strain>
    </source>
</reference>
<evidence type="ECO:0000313" key="2">
    <source>
        <dbReference type="EMBL" id="MFC4630954.1"/>
    </source>
</evidence>
<keyword evidence="1" id="KW-0732">Signal</keyword>
<evidence type="ECO:0000313" key="3">
    <source>
        <dbReference type="Proteomes" id="UP001596011"/>
    </source>
</evidence>
<dbReference type="RefSeq" id="WP_377139461.1">
    <property type="nucleotide sequence ID" value="NZ_JBHSFI010000007.1"/>
</dbReference>
<gene>
    <name evidence="2" type="ORF">ACFO6V_22090</name>
</gene>